<accession>A0A6J7MX26</accession>
<dbReference type="AlphaFoldDB" id="A0A6J7MX26"/>
<evidence type="ECO:0000313" key="7">
    <source>
        <dbReference type="EMBL" id="CAB4734229.1"/>
    </source>
</evidence>
<feature type="transmembrane region" description="Helical" evidence="5">
    <location>
        <begin position="202"/>
        <end position="223"/>
    </location>
</feature>
<evidence type="ECO:0000313" key="8">
    <source>
        <dbReference type="EMBL" id="CAB4901287.1"/>
    </source>
</evidence>
<feature type="transmembrane region" description="Helical" evidence="5">
    <location>
        <begin position="51"/>
        <end position="70"/>
    </location>
</feature>
<evidence type="ECO:0000256" key="1">
    <source>
        <dbReference type="ARBA" id="ARBA00004141"/>
    </source>
</evidence>
<evidence type="ECO:0000259" key="6">
    <source>
        <dbReference type="PROSITE" id="PS51012"/>
    </source>
</evidence>
<evidence type="ECO:0000256" key="4">
    <source>
        <dbReference type="ARBA" id="ARBA00023136"/>
    </source>
</evidence>
<reference evidence="9" key="1">
    <citation type="submission" date="2020-05" db="EMBL/GenBank/DDBJ databases">
        <authorList>
            <person name="Chiriac C."/>
            <person name="Salcher M."/>
            <person name="Ghai R."/>
            <person name="Kavagutti S V."/>
        </authorList>
    </citation>
    <scope>NUCLEOTIDE SEQUENCE</scope>
</reference>
<dbReference type="PROSITE" id="PS51012">
    <property type="entry name" value="ABC_TM2"/>
    <property type="match status" value="1"/>
</dbReference>
<dbReference type="PIRSF" id="PIRSF006648">
    <property type="entry name" value="DrrB"/>
    <property type="match status" value="1"/>
</dbReference>
<keyword evidence="3 5" id="KW-1133">Transmembrane helix</keyword>
<feature type="transmembrane region" description="Helical" evidence="5">
    <location>
        <begin position="134"/>
        <end position="159"/>
    </location>
</feature>
<dbReference type="EMBL" id="CAEZYK010000116">
    <property type="protein sequence ID" value="CAB4734229.1"/>
    <property type="molecule type" value="Genomic_DNA"/>
</dbReference>
<feature type="domain" description="ABC transmembrane type-2" evidence="6">
    <location>
        <begin position="53"/>
        <end position="288"/>
    </location>
</feature>
<feature type="transmembrane region" description="Helical" evidence="5">
    <location>
        <begin position="90"/>
        <end position="113"/>
    </location>
</feature>
<dbReference type="InterPro" id="IPR000412">
    <property type="entry name" value="ABC_2_transport"/>
</dbReference>
<evidence type="ECO:0000256" key="3">
    <source>
        <dbReference type="ARBA" id="ARBA00022989"/>
    </source>
</evidence>
<evidence type="ECO:0000313" key="9">
    <source>
        <dbReference type="EMBL" id="CAB4982899.1"/>
    </source>
</evidence>
<evidence type="ECO:0000256" key="5">
    <source>
        <dbReference type="SAM" id="Phobius"/>
    </source>
</evidence>
<dbReference type="Pfam" id="PF01061">
    <property type="entry name" value="ABC2_membrane"/>
    <property type="match status" value="1"/>
</dbReference>
<comment type="subcellular location">
    <subcellularLocation>
        <location evidence="1">Membrane</location>
        <topology evidence="1">Multi-pass membrane protein</topology>
    </subcellularLocation>
</comment>
<organism evidence="9">
    <name type="scientific">freshwater metagenome</name>
    <dbReference type="NCBI Taxonomy" id="449393"/>
    <lineage>
        <taxon>unclassified sequences</taxon>
        <taxon>metagenomes</taxon>
        <taxon>ecological metagenomes</taxon>
    </lineage>
</organism>
<dbReference type="InterPro" id="IPR013525">
    <property type="entry name" value="ABC2_TM"/>
</dbReference>
<dbReference type="EMBL" id="CAFBOF010000031">
    <property type="protein sequence ID" value="CAB4982899.1"/>
    <property type="molecule type" value="Genomic_DNA"/>
</dbReference>
<dbReference type="PANTHER" id="PTHR43229">
    <property type="entry name" value="NODULATION PROTEIN J"/>
    <property type="match status" value="1"/>
</dbReference>
<gene>
    <name evidence="7" type="ORF">UFOPK2683_01475</name>
    <name evidence="8" type="ORF">UFOPK3605_00494</name>
    <name evidence="9" type="ORF">UFOPK3897_01221</name>
    <name evidence="10" type="ORF">UFOPK4121_00308</name>
</gene>
<evidence type="ECO:0000313" key="10">
    <source>
        <dbReference type="EMBL" id="CAB5015557.1"/>
    </source>
</evidence>
<dbReference type="EMBL" id="CAFBPQ010000005">
    <property type="protein sequence ID" value="CAB5015557.1"/>
    <property type="molecule type" value="Genomic_DNA"/>
</dbReference>
<protein>
    <submittedName>
        <fullName evidence="9">Unannotated protein</fullName>
    </submittedName>
</protein>
<dbReference type="GO" id="GO:0140359">
    <property type="term" value="F:ABC-type transporter activity"/>
    <property type="evidence" value="ECO:0007669"/>
    <property type="project" value="InterPro"/>
</dbReference>
<keyword evidence="2 5" id="KW-0812">Transmembrane</keyword>
<feature type="transmembrane region" description="Helical" evidence="5">
    <location>
        <begin position="171"/>
        <end position="190"/>
    </location>
</feature>
<dbReference type="GO" id="GO:0043190">
    <property type="term" value="C:ATP-binding cassette (ABC) transporter complex"/>
    <property type="evidence" value="ECO:0007669"/>
    <property type="project" value="InterPro"/>
</dbReference>
<sequence length="289" mass="31337">MAKTFIPDSNPDPVAVPTPSLSTMHHEGPLLRNFRAMLMVWRRDIIRLFRMPTRIITGIAQPILFLFVLGAGLESAVGANGAAGVDYQQYLFPGILAMSVLTSALFSAIAIVWDREFGFLREMLVAPVRRSTLVLGKALGGGSVSVIQGLVLVVLAPIVGVSFTVASFFEMLFFLLLLAFSLTAFGIVVASRMQRMESFQMVMALVLQPMLFLSGAIFPLNALPKWLAVITRLNPATYGVDAIRRVILPQAAPLEILGSVVPLWFDALVTLGFGVAMLALAVKLFGKTE</sequence>
<proteinExistence type="predicted"/>
<dbReference type="EMBL" id="CAFBMM010000014">
    <property type="protein sequence ID" value="CAB4901287.1"/>
    <property type="molecule type" value="Genomic_DNA"/>
</dbReference>
<dbReference type="InterPro" id="IPR051784">
    <property type="entry name" value="Nod_factor_ABC_transporter"/>
</dbReference>
<name>A0A6J7MX26_9ZZZZ</name>
<keyword evidence="4 5" id="KW-0472">Membrane</keyword>
<dbReference type="InterPro" id="IPR047817">
    <property type="entry name" value="ABC2_TM_bact-type"/>
</dbReference>
<dbReference type="PRINTS" id="PR00164">
    <property type="entry name" value="ABC2TRNSPORT"/>
</dbReference>
<evidence type="ECO:0000256" key="2">
    <source>
        <dbReference type="ARBA" id="ARBA00022692"/>
    </source>
</evidence>
<dbReference type="PANTHER" id="PTHR43229:SF2">
    <property type="entry name" value="NODULATION PROTEIN J"/>
    <property type="match status" value="1"/>
</dbReference>
<feature type="transmembrane region" description="Helical" evidence="5">
    <location>
        <begin position="263"/>
        <end position="285"/>
    </location>
</feature>